<keyword evidence="5" id="KW-1185">Reference proteome</keyword>
<keyword evidence="3" id="KW-0732">Signal</keyword>
<protein>
    <submittedName>
        <fullName evidence="4">Uncharacterized protein</fullName>
    </submittedName>
</protein>
<comment type="caution">
    <text evidence="4">The sequence shown here is derived from an EMBL/GenBank/DDBJ whole genome shotgun (WGS) entry which is preliminary data.</text>
</comment>
<dbReference type="AlphaFoldDB" id="A0A9N9LTN8"/>
<evidence type="ECO:0000313" key="4">
    <source>
        <dbReference type="EMBL" id="CAG8978249.1"/>
    </source>
</evidence>
<feature type="chain" id="PRO_5040286966" evidence="3">
    <location>
        <begin position="22"/>
        <end position="1133"/>
    </location>
</feature>
<evidence type="ECO:0000256" key="2">
    <source>
        <dbReference type="SAM" id="MobiDB-lite"/>
    </source>
</evidence>
<dbReference type="OrthoDB" id="10543512at2759"/>
<reference evidence="4" key="1">
    <citation type="submission" date="2021-07" db="EMBL/GenBank/DDBJ databases">
        <authorList>
            <person name="Durling M."/>
        </authorList>
    </citation>
    <scope>NUCLEOTIDE SEQUENCE</scope>
</reference>
<name>A0A9N9LTN8_9HELO</name>
<dbReference type="Proteomes" id="UP000701801">
    <property type="component" value="Unassembled WGS sequence"/>
</dbReference>
<feature type="region of interest" description="Disordered" evidence="2">
    <location>
        <begin position="1102"/>
        <end position="1133"/>
    </location>
</feature>
<feature type="coiled-coil region" evidence="1">
    <location>
        <begin position="959"/>
        <end position="1012"/>
    </location>
</feature>
<evidence type="ECO:0000256" key="3">
    <source>
        <dbReference type="SAM" id="SignalP"/>
    </source>
</evidence>
<feature type="region of interest" description="Disordered" evidence="2">
    <location>
        <begin position="506"/>
        <end position="537"/>
    </location>
</feature>
<dbReference type="EMBL" id="CAJVRM010000248">
    <property type="protein sequence ID" value="CAG8978249.1"/>
    <property type="molecule type" value="Genomic_DNA"/>
</dbReference>
<evidence type="ECO:0000313" key="5">
    <source>
        <dbReference type="Proteomes" id="UP000701801"/>
    </source>
</evidence>
<accession>A0A9N9LTN8</accession>
<proteinExistence type="predicted"/>
<organism evidence="4 5">
    <name type="scientific">Hymenoscyphus albidus</name>
    <dbReference type="NCBI Taxonomy" id="595503"/>
    <lineage>
        <taxon>Eukaryota</taxon>
        <taxon>Fungi</taxon>
        <taxon>Dikarya</taxon>
        <taxon>Ascomycota</taxon>
        <taxon>Pezizomycotina</taxon>
        <taxon>Leotiomycetes</taxon>
        <taxon>Helotiales</taxon>
        <taxon>Helotiaceae</taxon>
        <taxon>Hymenoscyphus</taxon>
    </lineage>
</organism>
<feature type="region of interest" description="Disordered" evidence="2">
    <location>
        <begin position="403"/>
        <end position="434"/>
    </location>
</feature>
<feature type="region of interest" description="Disordered" evidence="2">
    <location>
        <begin position="314"/>
        <end position="336"/>
    </location>
</feature>
<evidence type="ECO:0000256" key="1">
    <source>
        <dbReference type="SAM" id="Coils"/>
    </source>
</evidence>
<sequence>MHFINVSTGLLLLNAFLSTTAIPVRPQAAVLEVRTLPVDTVGSQAKLAELQEMKTISQGPQAQANGFAPPEYWDGEIARVSKLLEITRGLKTKRDLQVWTSRTVTELKAVLADIKRLKEESEKEGANAKLPPSYWDSQWNAVNRILQIVEGAKTPKTKRELEDRAAPVVISFEAALAKLKQAKIRSEQERSWPPPTYWAREIKHAEHLIAIHKSLKAGAPKTRDLEARAAPLEAPILALKNFYNAQRKELAKLHIVVLEEKLAKLKLKESLKESKGKSMSFKSISWNRRVKNPRKLEITAIEEKLKNEKASYEKYWPSSPQPHKPDLEARQPPAGMAEAAARLKDQLYFGTYSASKLSVSHFEKEIGSLKAKAARLQSEGATSVSDRKALKITNIRIHTAEKGLAKARATEQSGPSSPHKRYLEARGPPLPVPGTAANRARLKEEFYAGTKIAHVTALELLEEEIARLKIQAANLQNKPEPSWLDGLRLRFKNAQIVSVENVLKRLRAKESSSPEGPSSSHKRDLEARGAPVPGAAASSERLGEKLYFGTKTPYMASLDLLEGEVRRLKMQAAKLQNKAAPSWIERQRLNYWNQKVVTAEKALENFRAKGLSSHKQDIEARGLPSPGTAEYLARLKEDFNLGKASAHVTSLGLLENQMAQLKIKATQLQGKVEPSFYEQLLLTFTNRQVETVEKAIAGLRAKGPSPPHKRDLEARASVLSPDQAARLATAIKSLQASSNKLAANRNRVPALVAPLKSLDTSLQKLHKSLLNLQTKAGKNVALQPVSKKPPVLPLQKRDLEARGPSPNVLGPLMVPLKSVQQASLKIEIALLKENIASSKAYLAQAQLSPPPKFGIDRNPARAQLRGFEKELANQEAKLAKISWSPPHKRGLEARGPTPAEVKAAKERLNAALDRMSVTLNKFEIGIIEHNLANNKLRASQLQSGLTNKKILSSSEHSTLKTLSADIKTQEGMLKKLRKQPHKRSLEVRTPPLHVLEENLAKANIEVAHYRTQAKLPGASKEARQLASVATLGLIIQEAKVARLGGKAHKRSLEERSLPLLKPDLRIHLLDLESMRTTSLNRGQHDAVNDFDDKIRLVKSFLYGGPVQPQTPKGLKPPKAEKGKAKASTSSSKR</sequence>
<keyword evidence="1" id="KW-0175">Coiled coil</keyword>
<feature type="signal peptide" evidence="3">
    <location>
        <begin position="1"/>
        <end position="21"/>
    </location>
</feature>
<gene>
    <name evidence="4" type="ORF">HYALB_00009146</name>
</gene>